<reference evidence="15" key="3">
    <citation type="journal article" date="2021" name="New Phytol.">
        <title>A dated phylogeny shows Plio-Pleistocene climates spurred evolution of anti-browsing defences in the New Zealand flora.</title>
        <authorList>
            <person name="Maurin K.J.L."/>
            <person name="Smissen R.D."/>
            <person name="Lusk C.H."/>
        </authorList>
    </citation>
    <scope>NUCLEOTIDE SEQUENCE</scope>
</reference>
<dbReference type="RefSeq" id="YP_009435974.1">
    <property type="nucleotide sequence ID" value="NC_036084.1"/>
</dbReference>
<accession>A0A291F227</accession>
<organism evidence="14">
    <name type="scientific">Carpodetus serratus</name>
    <dbReference type="NCBI Taxonomy" id="54173"/>
    <lineage>
        <taxon>Eukaryota</taxon>
        <taxon>Viridiplantae</taxon>
        <taxon>Streptophyta</taxon>
        <taxon>Embryophyta</taxon>
        <taxon>Tracheophyta</taxon>
        <taxon>Spermatophyta</taxon>
        <taxon>Magnoliopsida</taxon>
        <taxon>eudicotyledons</taxon>
        <taxon>Gunneridae</taxon>
        <taxon>Pentapetalae</taxon>
        <taxon>asterids</taxon>
        <taxon>campanulids</taxon>
        <taxon>Asterales</taxon>
        <taxon>Rousseaceae</taxon>
        <taxon>Carpodetus</taxon>
    </lineage>
</organism>
<dbReference type="PROSITE" id="PS00464">
    <property type="entry name" value="RIBOSOMAL_L22"/>
    <property type="match status" value="1"/>
</dbReference>
<dbReference type="GO" id="GO:0015934">
    <property type="term" value="C:large ribosomal subunit"/>
    <property type="evidence" value="ECO:0007669"/>
    <property type="project" value="InterPro"/>
</dbReference>
<evidence type="ECO:0000256" key="2">
    <source>
        <dbReference type="ARBA" id="ARBA00003611"/>
    </source>
</evidence>
<dbReference type="PANTHER" id="PTHR13501:SF10">
    <property type="entry name" value="LARGE RIBOSOMAL SUBUNIT PROTEIN UL22M"/>
    <property type="match status" value="1"/>
</dbReference>
<keyword evidence="15" id="KW-0150">Chloroplast</keyword>
<dbReference type="EMBL" id="MF770619">
    <property type="protein sequence ID" value="ATG26177.1"/>
    <property type="molecule type" value="Genomic_DNA"/>
</dbReference>
<proteinExistence type="inferred from homology"/>
<comment type="function">
    <text evidence="1">The globular domain of the protein is located near the polypeptide exit tunnel on the outside of the subunit, while an extended beta-hairpin is found that lines the wall of the exit tunnel in the center of the 70S ribosome.</text>
</comment>
<keyword evidence="7" id="KW-0699">rRNA-binding</keyword>
<dbReference type="InterPro" id="IPR047867">
    <property type="entry name" value="Ribosomal_uL22_bac/org-type"/>
</dbReference>
<keyword evidence="6 14" id="KW-0934">Plastid</keyword>
<evidence type="ECO:0000256" key="7">
    <source>
        <dbReference type="ARBA" id="ARBA00022730"/>
    </source>
</evidence>
<evidence type="ECO:0000313" key="14">
    <source>
        <dbReference type="EMBL" id="ATG26177.1"/>
    </source>
</evidence>
<evidence type="ECO:0000256" key="6">
    <source>
        <dbReference type="ARBA" id="ARBA00022640"/>
    </source>
</evidence>
<dbReference type="EMBL" id="MW246786">
    <property type="protein sequence ID" value="UDN41784.1"/>
    <property type="molecule type" value="Genomic_DNA"/>
</dbReference>
<keyword evidence="8" id="KW-0694">RNA-binding</keyword>
<protein>
    <recommendedName>
        <fullName evidence="11">Large ribosomal subunit protein uL22c</fullName>
    </recommendedName>
</protein>
<dbReference type="GO" id="GO:0003735">
    <property type="term" value="F:structural constituent of ribosome"/>
    <property type="evidence" value="ECO:0007669"/>
    <property type="project" value="InterPro"/>
</dbReference>
<dbReference type="RefSeq" id="YP_009435998.1">
    <property type="nucleotide sequence ID" value="NC_036084.1"/>
</dbReference>
<comment type="subcellular location">
    <subcellularLocation>
        <location evidence="3">Plastid</location>
    </subcellularLocation>
</comment>
<dbReference type="InterPro" id="IPR001063">
    <property type="entry name" value="Ribosomal_uL22"/>
</dbReference>
<dbReference type="PANTHER" id="PTHR13501">
    <property type="entry name" value="CHLOROPLAST 50S RIBOSOMAL PROTEIN L22-RELATED"/>
    <property type="match status" value="1"/>
</dbReference>
<sequence length="162" mass="18799">MLTKRITETEIDAVGEYIPLAAHKARRVVDRIRGCSYEETLVILKFLPYRARFRLLKLVYSTAANASDIMGSNKANLVISRAEVNEATTVKRLQYRAQGRSYPIKEPTCHITIVMKDISLNEFLDSYAAWSQKAKWKNKYTKQWKKMSYHDRYSNGGAWDKK</sequence>
<evidence type="ECO:0000256" key="11">
    <source>
        <dbReference type="ARBA" id="ARBA00035285"/>
    </source>
</evidence>
<comment type="similarity">
    <text evidence="4 12">Belongs to the universal ribosomal protein uL22 family.</text>
</comment>
<gene>
    <name evidence="14" type="primary">rpl22</name>
    <name evidence="13" type="ORF">Ca_ser1Pt0856</name>
    <name evidence="14" type="ORF">Ca_ser1Pt1592</name>
</gene>
<evidence type="ECO:0000256" key="1">
    <source>
        <dbReference type="ARBA" id="ARBA00003478"/>
    </source>
</evidence>
<name>A0A291F227_9ASTR</name>
<evidence type="ECO:0000313" key="15">
    <source>
        <dbReference type="EMBL" id="UDN41784.1"/>
    </source>
</evidence>
<dbReference type="GO" id="GO:0019843">
    <property type="term" value="F:rRNA binding"/>
    <property type="evidence" value="ECO:0007669"/>
    <property type="project" value="UniProtKB-KW"/>
</dbReference>
<dbReference type="HAMAP" id="MF_01331_B">
    <property type="entry name" value="Ribosomal_uL22_B"/>
    <property type="match status" value="1"/>
</dbReference>
<comment type="subunit">
    <text evidence="5">Part of the 50S ribosomal subunit.</text>
</comment>
<dbReference type="InterPro" id="IPR005727">
    <property type="entry name" value="Ribosomal_uL22_bac/chlpt-type"/>
</dbReference>
<evidence type="ECO:0000256" key="5">
    <source>
        <dbReference type="ARBA" id="ARBA00011838"/>
    </source>
</evidence>
<evidence type="ECO:0000256" key="9">
    <source>
        <dbReference type="ARBA" id="ARBA00022980"/>
    </source>
</evidence>
<dbReference type="NCBIfam" id="TIGR01044">
    <property type="entry name" value="rplV_bact"/>
    <property type="match status" value="1"/>
</dbReference>
<dbReference type="GeneID" id="34728444"/>
<dbReference type="EMBL" id="MF770619">
    <property type="protein sequence ID" value="ATG26151.1"/>
    <property type="molecule type" value="Genomic_DNA"/>
</dbReference>
<keyword evidence="10 12" id="KW-0687">Ribonucleoprotein</keyword>
<dbReference type="EMBL" id="MW246786">
    <property type="protein sequence ID" value="UDN41808.1"/>
    <property type="molecule type" value="Genomic_DNA"/>
</dbReference>
<dbReference type="GO" id="GO:0009536">
    <property type="term" value="C:plastid"/>
    <property type="evidence" value="ECO:0007669"/>
    <property type="project" value="UniProtKB-SubCell"/>
</dbReference>
<dbReference type="InterPro" id="IPR018260">
    <property type="entry name" value="Ribosomal_uL22_CS"/>
</dbReference>
<evidence type="ECO:0000256" key="12">
    <source>
        <dbReference type="RuleBase" id="RU004005"/>
    </source>
</evidence>
<dbReference type="GO" id="GO:0006412">
    <property type="term" value="P:translation"/>
    <property type="evidence" value="ECO:0007669"/>
    <property type="project" value="InterPro"/>
</dbReference>
<comment type="function">
    <text evidence="2">This protein binds specifically to 23S rRNA.</text>
</comment>
<dbReference type="AlphaFoldDB" id="A0A291F227"/>
<evidence type="ECO:0000256" key="10">
    <source>
        <dbReference type="ARBA" id="ARBA00023274"/>
    </source>
</evidence>
<dbReference type="Gene3D" id="3.90.470.10">
    <property type="entry name" value="Ribosomal protein L22/L17"/>
    <property type="match status" value="1"/>
</dbReference>
<reference evidence="14" key="1">
    <citation type="journal article" date="2014" name="Proc. Natl. Acad. Sci. U.S.A.">
        <title>The dynamic history of plastid genomes in the Campanulaceae sensu lato is unique among angiosperms.</title>
        <authorList>
            <person name="Knox E.B."/>
        </authorList>
    </citation>
    <scope>NUCLEOTIDE SEQUENCE</scope>
</reference>
<dbReference type="SUPFAM" id="SSF54843">
    <property type="entry name" value="Ribosomal protein L22"/>
    <property type="match status" value="1"/>
</dbReference>
<evidence type="ECO:0000313" key="13">
    <source>
        <dbReference type="EMBL" id="ATG26151.1"/>
    </source>
</evidence>
<dbReference type="CDD" id="cd00336">
    <property type="entry name" value="Ribosomal_L22"/>
    <property type="match status" value="1"/>
</dbReference>
<keyword evidence="9 12" id="KW-0689">Ribosomal protein</keyword>
<dbReference type="Pfam" id="PF00237">
    <property type="entry name" value="Ribosomal_L22"/>
    <property type="match status" value="1"/>
</dbReference>
<evidence type="ECO:0000256" key="3">
    <source>
        <dbReference type="ARBA" id="ARBA00004474"/>
    </source>
</evidence>
<dbReference type="InterPro" id="IPR036394">
    <property type="entry name" value="Ribosomal_uL22_sf"/>
</dbReference>
<evidence type="ECO:0000256" key="8">
    <source>
        <dbReference type="ARBA" id="ARBA00022884"/>
    </source>
</evidence>
<evidence type="ECO:0000256" key="4">
    <source>
        <dbReference type="ARBA" id="ARBA00009451"/>
    </source>
</evidence>
<geneLocation type="plastid" evidence="14"/>
<reference evidence="14" key="2">
    <citation type="submission" date="2017-08" db="EMBL/GenBank/DDBJ databases">
        <authorList>
            <person name="Knox E.B."/>
        </authorList>
    </citation>
    <scope>NUCLEOTIDE SEQUENCE</scope>
</reference>
<dbReference type="GeneID" id="34728495"/>